<comment type="caution">
    <text evidence="12">The sequence shown here is derived from an EMBL/GenBank/DDBJ whole genome shotgun (WGS) entry which is preliminary data.</text>
</comment>
<dbReference type="PANTHER" id="PTHR38035:SF1">
    <property type="entry name" value="ANCILLARY SECYEG TRANSLOCON SUBUNIT"/>
    <property type="match status" value="1"/>
</dbReference>
<dbReference type="RefSeq" id="WP_188911221.1">
    <property type="nucleotide sequence ID" value="NZ_BMIQ01000006.1"/>
</dbReference>
<dbReference type="InterPro" id="IPR026039">
    <property type="entry name" value="YfgM"/>
</dbReference>
<evidence type="ECO:0000259" key="11">
    <source>
        <dbReference type="Pfam" id="PF09976"/>
    </source>
</evidence>
<keyword evidence="13" id="KW-1185">Reference proteome</keyword>
<dbReference type="EMBL" id="BMIQ01000006">
    <property type="protein sequence ID" value="GGE14892.1"/>
    <property type="molecule type" value="Genomic_DNA"/>
</dbReference>
<organism evidence="12 13">
    <name type="scientific">Aureimonas endophytica</name>
    <dbReference type="NCBI Taxonomy" id="2027858"/>
    <lineage>
        <taxon>Bacteria</taxon>
        <taxon>Pseudomonadati</taxon>
        <taxon>Pseudomonadota</taxon>
        <taxon>Alphaproteobacteria</taxon>
        <taxon>Hyphomicrobiales</taxon>
        <taxon>Aurantimonadaceae</taxon>
        <taxon>Aureimonas</taxon>
    </lineage>
</organism>
<evidence type="ECO:0000256" key="9">
    <source>
        <dbReference type="SAM" id="MobiDB-lite"/>
    </source>
</evidence>
<dbReference type="Proteomes" id="UP000644699">
    <property type="component" value="Unassembled WGS sequence"/>
</dbReference>
<dbReference type="InterPro" id="IPR018704">
    <property type="entry name" value="SecYEG/CpoB_TPR"/>
</dbReference>
<comment type="similarity">
    <text evidence="7">Belongs to the YfgM family.</text>
</comment>
<dbReference type="InterPro" id="IPR011990">
    <property type="entry name" value="TPR-like_helical_dom_sf"/>
</dbReference>
<dbReference type="AlphaFoldDB" id="A0A916ZWH1"/>
<feature type="compositionally biased region" description="Low complexity" evidence="9">
    <location>
        <begin position="236"/>
        <end position="261"/>
    </location>
</feature>
<evidence type="ECO:0000256" key="1">
    <source>
        <dbReference type="ARBA" id="ARBA00004401"/>
    </source>
</evidence>
<proteinExistence type="inferred from homology"/>
<accession>A0A916ZWH1</accession>
<keyword evidence="3 10" id="KW-0812">Transmembrane</keyword>
<dbReference type="Gene3D" id="1.25.40.10">
    <property type="entry name" value="Tetratricopeptide repeat domain"/>
    <property type="match status" value="1"/>
</dbReference>
<name>A0A916ZWH1_9HYPH</name>
<comment type="subcellular location">
    <subcellularLocation>
        <location evidence="1">Cell membrane</location>
        <topology evidence="1">Single-pass type II membrane protein</topology>
    </subcellularLocation>
</comment>
<evidence type="ECO:0000313" key="12">
    <source>
        <dbReference type="EMBL" id="GGE14892.1"/>
    </source>
</evidence>
<feature type="region of interest" description="Disordered" evidence="9">
    <location>
        <begin position="236"/>
        <end position="358"/>
    </location>
</feature>
<gene>
    <name evidence="12" type="ORF">GCM10011390_37500</name>
</gene>
<evidence type="ECO:0000313" key="13">
    <source>
        <dbReference type="Proteomes" id="UP000644699"/>
    </source>
</evidence>
<keyword evidence="2" id="KW-1003">Cell membrane</keyword>
<sequence length="358" mass="36277">MSDETFFREVNEEIRQQRVHDLWRRFGRWLLAGAVVAVVATGGYVAYREYSLSRANAAGDRFIAAVDLADADKFDEAVQQLQAIAGEGVGAYPGLADLRLAAIHQRQGDAKAALDGFDAVAKDAEAPKPLRDMAAIRAGYVLVDTGSLEDVRAHVERLSGDGEPLRFAAREALGLAAWKAGKLDEARRFLTPNRDEPSAPSGIALRARILMELVDAGTTPESAAAAAAAAPPAPALPDLATTPLPLDLGAPDEAAPATEAPMGADALPLEPPAGATSEAPAAEPSAAAPVAPATETPAAPAAEVPAAAAPAEAPAATTPEPAAPAQPEAAAPSPATPAGDAPANDQPPAASAPAAPAN</sequence>
<reference evidence="12" key="2">
    <citation type="submission" date="2020-09" db="EMBL/GenBank/DDBJ databases">
        <authorList>
            <person name="Sun Q."/>
            <person name="Zhou Y."/>
        </authorList>
    </citation>
    <scope>NUCLEOTIDE SEQUENCE</scope>
    <source>
        <strain evidence="12">CGMCC 1.15367</strain>
    </source>
</reference>
<keyword evidence="6" id="KW-0143">Chaperone</keyword>
<evidence type="ECO:0000256" key="8">
    <source>
        <dbReference type="ARBA" id="ARBA00024235"/>
    </source>
</evidence>
<dbReference type="GO" id="GO:0044877">
    <property type="term" value="F:protein-containing complex binding"/>
    <property type="evidence" value="ECO:0007669"/>
    <property type="project" value="InterPro"/>
</dbReference>
<evidence type="ECO:0000256" key="7">
    <source>
        <dbReference type="ARBA" id="ARBA00024197"/>
    </source>
</evidence>
<feature type="domain" description="Ancillary SecYEG translocon subunit/Cell division coordinator CpoB TPR" evidence="11">
    <location>
        <begin position="22"/>
        <end position="187"/>
    </location>
</feature>
<dbReference type="GO" id="GO:0005886">
    <property type="term" value="C:plasma membrane"/>
    <property type="evidence" value="ECO:0007669"/>
    <property type="project" value="UniProtKB-SubCell"/>
</dbReference>
<keyword evidence="4 10" id="KW-1133">Transmembrane helix</keyword>
<dbReference type="PANTHER" id="PTHR38035">
    <property type="entry name" value="UPF0070 PROTEIN YFGM"/>
    <property type="match status" value="1"/>
</dbReference>
<evidence type="ECO:0000256" key="2">
    <source>
        <dbReference type="ARBA" id="ARBA00022475"/>
    </source>
</evidence>
<dbReference type="SUPFAM" id="SSF48452">
    <property type="entry name" value="TPR-like"/>
    <property type="match status" value="1"/>
</dbReference>
<evidence type="ECO:0000256" key="4">
    <source>
        <dbReference type="ARBA" id="ARBA00022989"/>
    </source>
</evidence>
<reference evidence="12" key="1">
    <citation type="journal article" date="2014" name="Int. J. Syst. Evol. Microbiol.">
        <title>Complete genome sequence of Corynebacterium casei LMG S-19264T (=DSM 44701T), isolated from a smear-ripened cheese.</title>
        <authorList>
            <consortium name="US DOE Joint Genome Institute (JGI-PGF)"/>
            <person name="Walter F."/>
            <person name="Albersmeier A."/>
            <person name="Kalinowski J."/>
            <person name="Ruckert C."/>
        </authorList>
    </citation>
    <scope>NUCLEOTIDE SEQUENCE</scope>
    <source>
        <strain evidence="12">CGMCC 1.15367</strain>
    </source>
</reference>
<dbReference type="Pfam" id="PF09976">
    <property type="entry name" value="TPR_21"/>
    <property type="match status" value="1"/>
</dbReference>
<evidence type="ECO:0000256" key="3">
    <source>
        <dbReference type="ARBA" id="ARBA00022692"/>
    </source>
</evidence>
<evidence type="ECO:0000256" key="10">
    <source>
        <dbReference type="SAM" id="Phobius"/>
    </source>
</evidence>
<keyword evidence="5 10" id="KW-0472">Membrane</keyword>
<feature type="compositionally biased region" description="Low complexity" evidence="9">
    <location>
        <begin position="272"/>
        <end position="358"/>
    </location>
</feature>
<evidence type="ECO:0000256" key="5">
    <source>
        <dbReference type="ARBA" id="ARBA00023136"/>
    </source>
</evidence>
<feature type="transmembrane region" description="Helical" evidence="10">
    <location>
        <begin position="26"/>
        <end position="47"/>
    </location>
</feature>
<protein>
    <recommendedName>
        <fullName evidence="8">Ancillary SecYEG translocon subunit</fullName>
    </recommendedName>
</protein>
<evidence type="ECO:0000256" key="6">
    <source>
        <dbReference type="ARBA" id="ARBA00023186"/>
    </source>
</evidence>